<organism evidence="1 2">
    <name type="scientific">Nephila pilipes</name>
    <name type="common">Giant wood spider</name>
    <name type="synonym">Nephila maculata</name>
    <dbReference type="NCBI Taxonomy" id="299642"/>
    <lineage>
        <taxon>Eukaryota</taxon>
        <taxon>Metazoa</taxon>
        <taxon>Ecdysozoa</taxon>
        <taxon>Arthropoda</taxon>
        <taxon>Chelicerata</taxon>
        <taxon>Arachnida</taxon>
        <taxon>Araneae</taxon>
        <taxon>Araneomorphae</taxon>
        <taxon>Entelegynae</taxon>
        <taxon>Araneoidea</taxon>
        <taxon>Nephilidae</taxon>
        <taxon>Nephila</taxon>
    </lineage>
</organism>
<dbReference type="InterPro" id="IPR005312">
    <property type="entry name" value="DUF1759"/>
</dbReference>
<evidence type="ECO:0000313" key="1">
    <source>
        <dbReference type="EMBL" id="GFS89000.1"/>
    </source>
</evidence>
<gene>
    <name evidence="1" type="ORF">NPIL_473321</name>
</gene>
<accession>A0A8X6N1V1</accession>
<proteinExistence type="predicted"/>
<evidence type="ECO:0000313" key="2">
    <source>
        <dbReference type="Proteomes" id="UP000887013"/>
    </source>
</evidence>
<dbReference type="EMBL" id="BMAW01004455">
    <property type="protein sequence ID" value="GFS89000.1"/>
    <property type="molecule type" value="Genomic_DNA"/>
</dbReference>
<dbReference type="Pfam" id="PF03564">
    <property type="entry name" value="DUF1759"/>
    <property type="match status" value="1"/>
</dbReference>
<keyword evidence="2" id="KW-1185">Reference proteome</keyword>
<dbReference type="AlphaFoldDB" id="A0A8X6N1V1"/>
<comment type="caution">
    <text evidence="1">The sequence shown here is derived from an EMBL/GenBank/DDBJ whole genome shotgun (WGS) entry which is preliminary data.</text>
</comment>
<sequence length="93" mass="10785">MAVLVALNRKRSNLKGQVTKLMSAITDKETMDIPQLEALEKRYKNKRMLVDCHPKGILNLPTLKHELAKDLRYFLDCSNKNRRSLNILDFEEG</sequence>
<reference evidence="1" key="1">
    <citation type="submission" date="2020-08" db="EMBL/GenBank/DDBJ databases">
        <title>Multicomponent nature underlies the extraordinary mechanical properties of spider dragline silk.</title>
        <authorList>
            <person name="Kono N."/>
            <person name="Nakamura H."/>
            <person name="Mori M."/>
            <person name="Yoshida Y."/>
            <person name="Ohtoshi R."/>
            <person name="Malay A.D."/>
            <person name="Moran D.A.P."/>
            <person name="Tomita M."/>
            <person name="Numata K."/>
            <person name="Arakawa K."/>
        </authorList>
    </citation>
    <scope>NUCLEOTIDE SEQUENCE</scope>
</reference>
<dbReference type="OrthoDB" id="6436352at2759"/>
<protein>
    <submittedName>
        <fullName evidence="1">Uncharacterized protein</fullName>
    </submittedName>
</protein>
<dbReference type="Proteomes" id="UP000887013">
    <property type="component" value="Unassembled WGS sequence"/>
</dbReference>
<name>A0A8X6N1V1_NEPPI</name>